<evidence type="ECO:0000259" key="4">
    <source>
        <dbReference type="Pfam" id="PF00582"/>
    </source>
</evidence>
<name>Q6SGC0_9BACT</name>
<dbReference type="Pfam" id="PF00582">
    <property type="entry name" value="Usp"/>
    <property type="match status" value="1"/>
</dbReference>
<dbReference type="AlphaFoldDB" id="Q6SGC0"/>
<gene>
    <name evidence="5" type="ORF">MBMO_EBAC000-47H08.21</name>
</gene>
<organism evidence="5">
    <name type="scientific">uncultured marine bacterium 561</name>
    <dbReference type="NCBI Taxonomy" id="257396"/>
    <lineage>
        <taxon>Bacteria</taxon>
        <taxon>environmental samples</taxon>
    </lineage>
</organism>
<evidence type="ECO:0000313" key="5">
    <source>
        <dbReference type="EMBL" id="AAR37942.1"/>
    </source>
</evidence>
<evidence type="ECO:0000256" key="2">
    <source>
        <dbReference type="ARBA" id="ARBA00022490"/>
    </source>
</evidence>
<reference evidence="5" key="2">
    <citation type="submission" date="2003-12" db="EMBL/GenBank/DDBJ databases">
        <title>Monterey Bay Coastal Ocean Microbial Observatory environmental clone sequencing.</title>
        <authorList>
            <person name="DeLong E.F."/>
        </authorList>
    </citation>
    <scope>NUCLEOTIDE SEQUENCE</scope>
</reference>
<proteinExistence type="predicted"/>
<dbReference type="GO" id="GO:0005737">
    <property type="term" value="C:cytoplasm"/>
    <property type="evidence" value="ECO:0007669"/>
    <property type="project" value="UniProtKB-SubCell"/>
</dbReference>
<dbReference type="InterPro" id="IPR006016">
    <property type="entry name" value="UspA"/>
</dbReference>
<evidence type="ECO:0000256" key="3">
    <source>
        <dbReference type="ARBA" id="ARBA00037131"/>
    </source>
</evidence>
<feature type="domain" description="UspA" evidence="4">
    <location>
        <begin position="169"/>
        <end position="285"/>
    </location>
</feature>
<comment type="subcellular location">
    <subcellularLocation>
        <location evidence="1">Cytoplasm</location>
    </subcellularLocation>
</comment>
<reference evidence="5" key="1">
    <citation type="submission" date="2003-11" db="EMBL/GenBank/DDBJ databases">
        <authorList>
            <person name="Heidelberg J.F."/>
            <person name="Eisen J.A."/>
            <person name="Nelson W.C."/>
            <person name="DeLong E.F."/>
        </authorList>
    </citation>
    <scope>NUCLEOTIDE SEQUENCE</scope>
</reference>
<dbReference type="SUPFAM" id="SSF52402">
    <property type="entry name" value="Adenine nucleotide alpha hydrolases-like"/>
    <property type="match status" value="2"/>
</dbReference>
<evidence type="ECO:0000256" key="1">
    <source>
        <dbReference type="ARBA" id="ARBA00004496"/>
    </source>
</evidence>
<dbReference type="EMBL" id="AY458643">
    <property type="protein sequence ID" value="AAR37942.1"/>
    <property type="molecule type" value="Genomic_DNA"/>
</dbReference>
<protein>
    <submittedName>
        <fullName evidence="5">Universal stress protein family</fullName>
    </submittedName>
</protein>
<sequence>MSKLLIVAGLEDQCAATSRGMQLAELMDLQVEVVAFAYANLKRLKLDRKGIADVKQRLLDQRRADVVSQLNRVAGVGHGVKVSVIWSEDIHPWIIKRAAGDYAAVIKTRHRSESLGYTSTDWHLLRECVAPVLLVSRQKWKKGSAIMATVDLESTARAKQALNVDVITSARHYAEMLQVDLSVLCVIDVPTLLVDLDLIDAKAYAKERIKELQPALTALAKKTGLPLSKFQLKRGPVAKTIVSEAAELKAQLVVMGTVGRRGVRAQVLGNTAEEALQLLKTDTLTLKP</sequence>
<dbReference type="PANTHER" id="PTHR47892">
    <property type="entry name" value="UNIVERSAL STRESS PROTEIN E"/>
    <property type="match status" value="1"/>
</dbReference>
<comment type="function">
    <text evidence="3">Required for resistance to DNA-damaging agents.</text>
</comment>
<accession>Q6SGC0</accession>
<dbReference type="PANTHER" id="PTHR47892:SF1">
    <property type="entry name" value="UNIVERSAL STRESS PROTEIN E"/>
    <property type="match status" value="1"/>
</dbReference>
<keyword evidence="2" id="KW-0963">Cytoplasm</keyword>
<dbReference type="Gene3D" id="3.40.50.12370">
    <property type="match status" value="1"/>
</dbReference>